<dbReference type="RefSeq" id="WP_078222392.1">
    <property type="nucleotide sequence ID" value="NZ_CP019911.1"/>
</dbReference>
<accession>A0A1U9VHE7</accession>
<feature type="transmembrane region" description="Helical" evidence="1">
    <location>
        <begin position="26"/>
        <end position="45"/>
    </location>
</feature>
<sequence length="110" mass="11932">MSSAAALLLVSGPAYAEVSDKVPSIHELWLAGLAAGVVCAAAGWFRHRLLWVLLPLAALFFVSLLLEIHAPDVGAALYREQGAAYYAQAYLAFGLVLLGGWIGWRWNRHN</sequence>
<feature type="transmembrane region" description="Helical" evidence="1">
    <location>
        <begin position="52"/>
        <end position="71"/>
    </location>
</feature>
<evidence type="ECO:0000313" key="3">
    <source>
        <dbReference type="Proteomes" id="UP000189628"/>
    </source>
</evidence>
<protein>
    <submittedName>
        <fullName evidence="2">Uncharacterized protein</fullName>
    </submittedName>
</protein>
<keyword evidence="1" id="KW-0812">Transmembrane</keyword>
<dbReference type="EMBL" id="CP019911">
    <property type="protein sequence ID" value="AQW30100.1"/>
    <property type="molecule type" value="Genomic_DNA"/>
</dbReference>
<feature type="transmembrane region" description="Helical" evidence="1">
    <location>
        <begin position="83"/>
        <end position="104"/>
    </location>
</feature>
<reference evidence="2 3" key="1">
    <citation type="submission" date="2017-02" db="EMBL/GenBank/DDBJ databases">
        <title>Blood Disease Bacterium A2-HR MARDI.</title>
        <authorList>
            <person name="Badrun R."/>
            <person name="Abu Bakar N."/>
            <person name="Laboh R."/>
        </authorList>
    </citation>
    <scope>NUCLEOTIDE SEQUENCE [LARGE SCALE GENOMIC DNA]</scope>
    <source>
        <strain evidence="2 3">A2-HR MARDI</strain>
    </source>
</reference>
<dbReference type="Proteomes" id="UP000189628">
    <property type="component" value="Chromosome"/>
</dbReference>
<evidence type="ECO:0000256" key="1">
    <source>
        <dbReference type="SAM" id="Phobius"/>
    </source>
</evidence>
<gene>
    <name evidence="2" type="ORF">B0B51_08945</name>
</gene>
<keyword evidence="1" id="KW-0472">Membrane</keyword>
<name>A0A1U9VHE7_9RALS</name>
<dbReference type="AlphaFoldDB" id="A0A1U9VHE7"/>
<evidence type="ECO:0000313" key="2">
    <source>
        <dbReference type="EMBL" id="AQW30100.1"/>
    </source>
</evidence>
<proteinExistence type="predicted"/>
<keyword evidence="1" id="KW-1133">Transmembrane helix</keyword>
<organism evidence="2 3">
    <name type="scientific">blood disease bacterium A2-HR MARDI</name>
    <dbReference type="NCBI Taxonomy" id="1944648"/>
    <lineage>
        <taxon>Bacteria</taxon>
        <taxon>Pseudomonadati</taxon>
        <taxon>Pseudomonadota</taxon>
        <taxon>Betaproteobacteria</taxon>
        <taxon>Burkholderiales</taxon>
        <taxon>Burkholderiaceae</taxon>
        <taxon>Ralstonia</taxon>
        <taxon>Ralstonia solanacearum species complex</taxon>
    </lineage>
</organism>